<name>W7F8K8_PLAF8</name>
<keyword evidence="1" id="KW-0472">Membrane</keyword>
<keyword evidence="1" id="KW-0812">Transmembrane</keyword>
<evidence type="ECO:0000313" key="3">
    <source>
        <dbReference type="Proteomes" id="UP000030688"/>
    </source>
</evidence>
<accession>W7F8K8</accession>
<reference evidence="2 3" key="2">
    <citation type="submission" date="2013-02" db="EMBL/GenBank/DDBJ databases">
        <title>The Genome Sequence of Plasmodium falciparum 7G8.</title>
        <authorList>
            <consortium name="The Broad Institute Genome Sequencing Platform"/>
            <consortium name="The Broad Institute Genome Sequencing Center for Infectious Disease"/>
            <person name="Neafsey D."/>
            <person name="Cheeseman I."/>
            <person name="Volkman S."/>
            <person name="Adams J."/>
            <person name="Walker B."/>
            <person name="Young S.K."/>
            <person name="Zeng Q."/>
            <person name="Gargeya S."/>
            <person name="Fitzgerald M."/>
            <person name="Haas B."/>
            <person name="Abouelleil A."/>
            <person name="Alvarado L."/>
            <person name="Arachchi H.M."/>
            <person name="Berlin A.M."/>
            <person name="Chapman S.B."/>
            <person name="Dewar J."/>
            <person name="Goldberg J."/>
            <person name="Griggs A."/>
            <person name="Gujja S."/>
            <person name="Hansen M."/>
            <person name="Howarth C."/>
            <person name="Imamovic A."/>
            <person name="Larimer J."/>
            <person name="McCowan C."/>
            <person name="Murphy C."/>
            <person name="Neiman D."/>
            <person name="Pearson M."/>
            <person name="Priest M."/>
            <person name="Roberts A."/>
            <person name="Saif S."/>
            <person name="Shea T."/>
            <person name="Sisk P."/>
            <person name="Sykes S."/>
            <person name="Wortman J."/>
            <person name="Nusbaum C."/>
            <person name="Birren B."/>
        </authorList>
    </citation>
    <scope>NUCLEOTIDE SEQUENCE [LARGE SCALE GENOMIC DNA]</scope>
    <source>
        <strain evidence="2 3">7G8</strain>
    </source>
</reference>
<keyword evidence="1" id="KW-1133">Transmembrane helix</keyword>
<protein>
    <submittedName>
        <fullName evidence="2">Uncharacterized protein</fullName>
    </submittedName>
</protein>
<dbReference type="Proteomes" id="UP000030688">
    <property type="component" value="Unassembled WGS sequence"/>
</dbReference>
<gene>
    <name evidence="2" type="ORF">PFBG_00136</name>
</gene>
<reference evidence="3" key="1">
    <citation type="submission" date="2007-11" db="EMBL/GenBank/DDBJ databases">
        <authorList>
            <consortium name="The Broad Institute Genome Sequencing Platform"/>
            <person name="Volkman S.K."/>
            <person name="Daily J.P."/>
            <person name="Sarr O."/>
            <person name="Ndiaye D."/>
            <person name="Ndir O."/>
            <person name="Mboup S."/>
            <person name="Lukens A."/>
            <person name="Stange-Thomann N."/>
            <person name="Mauceli E."/>
            <person name="Gnerre S."/>
            <person name="Jaffe D."/>
            <person name="Zainoun J."/>
            <person name="Wiegand R.C."/>
            <person name="Birren B."/>
            <person name="Galagan J."/>
            <person name="Lander E."/>
            <person name="Wirth D.F."/>
        </authorList>
    </citation>
    <scope>NUCLEOTIDE SEQUENCE [LARGE SCALE GENOMIC DNA]</scope>
    <source>
        <strain evidence="3">7G8</strain>
    </source>
</reference>
<sequence>MNEYKKNIKYKNKVFSQNNFIGAFGEGKGMLKYLIIIIMIHAQQMLEIFFRDIKKIGLNMNELQKVNYIVEKIRDTLFFLNSSGKLYYKYEDTINFYIFTKYYINLASRIS</sequence>
<dbReference type="AlphaFoldDB" id="W7F8K8"/>
<dbReference type="EMBL" id="KE123576">
    <property type="protein sequence ID" value="EUR82573.1"/>
    <property type="molecule type" value="Genomic_DNA"/>
</dbReference>
<organism evidence="2 3">
    <name type="scientific">Plasmodium falciparum (isolate 7G8)</name>
    <dbReference type="NCBI Taxonomy" id="57266"/>
    <lineage>
        <taxon>Eukaryota</taxon>
        <taxon>Sar</taxon>
        <taxon>Alveolata</taxon>
        <taxon>Apicomplexa</taxon>
        <taxon>Aconoidasida</taxon>
        <taxon>Haemosporida</taxon>
        <taxon>Plasmodiidae</taxon>
        <taxon>Plasmodium</taxon>
        <taxon>Plasmodium (Laverania)</taxon>
    </lineage>
</organism>
<feature type="transmembrane region" description="Helical" evidence="1">
    <location>
        <begin position="30"/>
        <end position="50"/>
    </location>
</feature>
<evidence type="ECO:0000256" key="1">
    <source>
        <dbReference type="SAM" id="Phobius"/>
    </source>
</evidence>
<proteinExistence type="predicted"/>
<evidence type="ECO:0000313" key="2">
    <source>
        <dbReference type="EMBL" id="EUR82573.1"/>
    </source>
</evidence>